<dbReference type="PANTHER" id="PTHR13596">
    <property type="entry name" value="SMALL EDRK-RICH FACTOR 1"/>
    <property type="match status" value="1"/>
</dbReference>
<reference evidence="4" key="2">
    <citation type="submission" date="2017-10" db="EMBL/GenBank/DDBJ databases">
        <title>Ladona fulva Genome sequencing and assembly.</title>
        <authorList>
            <person name="Murali S."/>
            <person name="Richards S."/>
            <person name="Bandaranaike D."/>
            <person name="Bellair M."/>
            <person name="Blankenburg K."/>
            <person name="Chao H."/>
            <person name="Dinh H."/>
            <person name="Doddapaneni H."/>
            <person name="Dugan-Rocha S."/>
            <person name="Elkadiri S."/>
            <person name="Gnanaolivu R."/>
            <person name="Hernandez B."/>
            <person name="Skinner E."/>
            <person name="Javaid M."/>
            <person name="Lee S."/>
            <person name="Li M."/>
            <person name="Ming W."/>
            <person name="Munidasa M."/>
            <person name="Muniz J."/>
            <person name="Nguyen L."/>
            <person name="Hughes D."/>
            <person name="Osuji N."/>
            <person name="Pu L.-L."/>
            <person name="Puazo M."/>
            <person name="Qu C."/>
            <person name="Quiroz J."/>
            <person name="Raj R."/>
            <person name="Weissenberger G."/>
            <person name="Xin Y."/>
            <person name="Zou X."/>
            <person name="Han Y."/>
            <person name="Worley K."/>
            <person name="Muzny D."/>
            <person name="Gibbs R."/>
        </authorList>
    </citation>
    <scope>NUCLEOTIDE SEQUENCE</scope>
    <source>
        <strain evidence="4">Sampled in the wild</strain>
    </source>
</reference>
<evidence type="ECO:0000256" key="1">
    <source>
        <dbReference type="ARBA" id="ARBA00007309"/>
    </source>
</evidence>
<feature type="domain" description="Small EDRK-rich factor-like N-terminal" evidence="3">
    <location>
        <begin position="1"/>
        <end position="29"/>
    </location>
</feature>
<evidence type="ECO:0000313" key="5">
    <source>
        <dbReference type="Proteomes" id="UP000792457"/>
    </source>
</evidence>
<dbReference type="InterPro" id="IPR007513">
    <property type="entry name" value="SERF-like_N"/>
</dbReference>
<comment type="similarity">
    <text evidence="1">Belongs to the SERF family.</text>
</comment>
<dbReference type="EMBL" id="KZ308392">
    <property type="protein sequence ID" value="KAG8228862.1"/>
    <property type="molecule type" value="Genomic_DNA"/>
</dbReference>
<accession>A0A8K0P0U1</accession>
<evidence type="ECO:0000256" key="2">
    <source>
        <dbReference type="SAM" id="MobiDB-lite"/>
    </source>
</evidence>
<dbReference type="Proteomes" id="UP000792457">
    <property type="component" value="Unassembled WGS sequence"/>
</dbReference>
<gene>
    <name evidence="4" type="ORF">J437_LFUL008359</name>
</gene>
<dbReference type="OrthoDB" id="18018at2759"/>
<dbReference type="Pfam" id="PF04419">
    <property type="entry name" value="SERF-like_N"/>
    <property type="match status" value="1"/>
</dbReference>
<dbReference type="InterPro" id="IPR040211">
    <property type="entry name" value="SERF1/2-like"/>
</dbReference>
<proteinExistence type="inferred from homology"/>
<evidence type="ECO:0000259" key="3">
    <source>
        <dbReference type="Pfam" id="PF04419"/>
    </source>
</evidence>
<keyword evidence="5" id="KW-1185">Reference proteome</keyword>
<protein>
    <recommendedName>
        <fullName evidence="3">Small EDRK-rich factor-like N-terminal domain-containing protein</fullName>
    </recommendedName>
</protein>
<reference evidence="4" key="1">
    <citation type="submission" date="2013-04" db="EMBL/GenBank/DDBJ databases">
        <authorList>
            <person name="Qu J."/>
            <person name="Murali S.C."/>
            <person name="Bandaranaike D."/>
            <person name="Bellair M."/>
            <person name="Blankenburg K."/>
            <person name="Chao H."/>
            <person name="Dinh H."/>
            <person name="Doddapaneni H."/>
            <person name="Downs B."/>
            <person name="Dugan-Rocha S."/>
            <person name="Elkadiri S."/>
            <person name="Gnanaolivu R.D."/>
            <person name="Hernandez B."/>
            <person name="Javaid M."/>
            <person name="Jayaseelan J.C."/>
            <person name="Lee S."/>
            <person name="Li M."/>
            <person name="Ming W."/>
            <person name="Munidasa M."/>
            <person name="Muniz J."/>
            <person name="Nguyen L."/>
            <person name="Ongeri F."/>
            <person name="Osuji N."/>
            <person name="Pu L.-L."/>
            <person name="Puazo M."/>
            <person name="Qu C."/>
            <person name="Quiroz J."/>
            <person name="Raj R."/>
            <person name="Weissenberger G."/>
            <person name="Xin Y."/>
            <person name="Zou X."/>
            <person name="Han Y."/>
            <person name="Richards S."/>
            <person name="Worley K."/>
            <person name="Muzny D."/>
            <person name="Gibbs R."/>
        </authorList>
    </citation>
    <scope>NUCLEOTIDE SEQUENCE</scope>
    <source>
        <strain evidence="4">Sampled in the wild</strain>
    </source>
</reference>
<comment type="caution">
    <text evidence="4">The sequence shown here is derived from an EMBL/GenBank/DDBJ whole genome shotgun (WGS) entry which is preliminary data.</text>
</comment>
<name>A0A8K0P0U1_LADFU</name>
<feature type="region of interest" description="Disordered" evidence="2">
    <location>
        <begin position="1"/>
        <end position="47"/>
    </location>
</feature>
<dbReference type="PANTHER" id="PTHR13596:SF0">
    <property type="entry name" value="SI:CH211-39K3.2-RELATED"/>
    <property type="match status" value="1"/>
</dbReference>
<sequence length="162" mass="18325">MTRGNQRELARVKNQKKQQEINRKKAANDKSSNKGMSLEQRKARDAELMREKQKKALGKEDTIYEISRALQNRFIIRTTTSYTTVHNLLNAAIKERANDACGLQGIEHWVTTELPGPSPVSEEAETPFPIKSPLPLTDPLSKNILEAPIISEYMALLRANQL</sequence>
<feature type="compositionally biased region" description="Basic and acidic residues" evidence="2">
    <location>
        <begin position="1"/>
        <end position="32"/>
    </location>
</feature>
<dbReference type="GO" id="GO:0005829">
    <property type="term" value="C:cytosol"/>
    <property type="evidence" value="ECO:0007669"/>
    <property type="project" value="TreeGrafter"/>
</dbReference>
<evidence type="ECO:0000313" key="4">
    <source>
        <dbReference type="EMBL" id="KAG8228862.1"/>
    </source>
</evidence>
<organism evidence="4 5">
    <name type="scientific">Ladona fulva</name>
    <name type="common">Scarce chaser dragonfly</name>
    <name type="synonym">Libellula fulva</name>
    <dbReference type="NCBI Taxonomy" id="123851"/>
    <lineage>
        <taxon>Eukaryota</taxon>
        <taxon>Metazoa</taxon>
        <taxon>Ecdysozoa</taxon>
        <taxon>Arthropoda</taxon>
        <taxon>Hexapoda</taxon>
        <taxon>Insecta</taxon>
        <taxon>Pterygota</taxon>
        <taxon>Palaeoptera</taxon>
        <taxon>Odonata</taxon>
        <taxon>Epiprocta</taxon>
        <taxon>Anisoptera</taxon>
        <taxon>Libelluloidea</taxon>
        <taxon>Libellulidae</taxon>
        <taxon>Ladona</taxon>
    </lineage>
</organism>
<dbReference type="AlphaFoldDB" id="A0A8K0P0U1"/>